<keyword evidence="3" id="KW-1185">Reference proteome</keyword>
<dbReference type="SUPFAM" id="SSF56672">
    <property type="entry name" value="DNA/RNA polymerases"/>
    <property type="match status" value="1"/>
</dbReference>
<dbReference type="InParanoid" id="A0A482X0A1"/>
<dbReference type="PROSITE" id="PS50878">
    <property type="entry name" value="RT_POL"/>
    <property type="match status" value="1"/>
</dbReference>
<comment type="caution">
    <text evidence="2">The sequence shown here is derived from an EMBL/GenBank/DDBJ whole genome shotgun (WGS) entry which is preliminary data.</text>
</comment>
<dbReference type="Proteomes" id="UP000291343">
    <property type="component" value="Unassembled WGS sequence"/>
</dbReference>
<dbReference type="Pfam" id="PF00078">
    <property type="entry name" value="RVT_1"/>
    <property type="match status" value="1"/>
</dbReference>
<dbReference type="STRING" id="195883.A0A482X0A1"/>
<dbReference type="OrthoDB" id="6625243at2759"/>
<protein>
    <recommendedName>
        <fullName evidence="1">Reverse transcriptase domain-containing protein</fullName>
    </recommendedName>
</protein>
<accession>A0A482X0A1</accession>
<sequence>MGTSRFSLRLRVCSALSDLNKAIELSQGGSGRSGSQALCQRALIMLKLQKRPEAIADLTAAARNGNHFAKSQIVHRRIYTLCEEQLTSTQFGFRNAVGTREALFGIQVLFQRCRDVNCDVYACFIDYQKAFDRVQHQKLADILRNIGLDDKDIRIIVNLYWNQTATMRLDIGETEELEIVRGVRQGCLLSPLLFNVYSEHILREALDERDEGILINGERINNIRYADDTVIFTDSMHSLRTS</sequence>
<reference evidence="2 3" key="1">
    <citation type="journal article" date="2017" name="Gigascience">
        <title>Genome sequence of the small brown planthopper, Laodelphax striatellus.</title>
        <authorList>
            <person name="Zhu J."/>
            <person name="Jiang F."/>
            <person name="Wang X."/>
            <person name="Yang P."/>
            <person name="Bao Y."/>
            <person name="Zhao W."/>
            <person name="Wang W."/>
            <person name="Lu H."/>
            <person name="Wang Q."/>
            <person name="Cui N."/>
            <person name="Li J."/>
            <person name="Chen X."/>
            <person name="Luo L."/>
            <person name="Yu J."/>
            <person name="Kang L."/>
            <person name="Cui F."/>
        </authorList>
    </citation>
    <scope>NUCLEOTIDE SEQUENCE [LARGE SCALE GENOMIC DNA]</scope>
    <source>
        <strain evidence="2">Lst14</strain>
    </source>
</reference>
<evidence type="ECO:0000313" key="2">
    <source>
        <dbReference type="EMBL" id="RZF39012.1"/>
    </source>
</evidence>
<name>A0A482X0A1_LAOST</name>
<proteinExistence type="predicted"/>
<dbReference type="SMR" id="A0A482X0A1"/>
<feature type="domain" description="Reverse transcriptase" evidence="1">
    <location>
        <begin position="1"/>
        <end position="242"/>
    </location>
</feature>
<evidence type="ECO:0000259" key="1">
    <source>
        <dbReference type="PROSITE" id="PS50878"/>
    </source>
</evidence>
<dbReference type="PANTHER" id="PTHR47027">
    <property type="entry name" value="REVERSE TRANSCRIPTASE DOMAIN-CONTAINING PROTEIN"/>
    <property type="match status" value="1"/>
</dbReference>
<dbReference type="GO" id="GO:0071897">
    <property type="term" value="P:DNA biosynthetic process"/>
    <property type="evidence" value="ECO:0007669"/>
    <property type="project" value="UniProtKB-ARBA"/>
</dbReference>
<dbReference type="InterPro" id="IPR000477">
    <property type="entry name" value="RT_dom"/>
</dbReference>
<evidence type="ECO:0000313" key="3">
    <source>
        <dbReference type="Proteomes" id="UP000291343"/>
    </source>
</evidence>
<organism evidence="2 3">
    <name type="scientific">Laodelphax striatellus</name>
    <name type="common">Small brown planthopper</name>
    <name type="synonym">Delphax striatella</name>
    <dbReference type="NCBI Taxonomy" id="195883"/>
    <lineage>
        <taxon>Eukaryota</taxon>
        <taxon>Metazoa</taxon>
        <taxon>Ecdysozoa</taxon>
        <taxon>Arthropoda</taxon>
        <taxon>Hexapoda</taxon>
        <taxon>Insecta</taxon>
        <taxon>Pterygota</taxon>
        <taxon>Neoptera</taxon>
        <taxon>Paraneoptera</taxon>
        <taxon>Hemiptera</taxon>
        <taxon>Auchenorrhyncha</taxon>
        <taxon>Fulgoroidea</taxon>
        <taxon>Delphacidae</taxon>
        <taxon>Criomorphinae</taxon>
        <taxon>Laodelphax</taxon>
    </lineage>
</organism>
<dbReference type="EMBL" id="QKKF02020924">
    <property type="protein sequence ID" value="RZF39012.1"/>
    <property type="molecule type" value="Genomic_DNA"/>
</dbReference>
<dbReference type="InterPro" id="IPR043502">
    <property type="entry name" value="DNA/RNA_pol_sf"/>
</dbReference>
<gene>
    <name evidence="2" type="ORF">LSTR_LSTR014708</name>
</gene>
<dbReference type="PANTHER" id="PTHR47027:SF20">
    <property type="entry name" value="REVERSE TRANSCRIPTASE-LIKE PROTEIN WITH RNA-DIRECTED DNA POLYMERASE DOMAIN"/>
    <property type="match status" value="1"/>
</dbReference>
<dbReference type="AlphaFoldDB" id="A0A482X0A1"/>